<feature type="signal peptide" evidence="2">
    <location>
        <begin position="1"/>
        <end position="19"/>
    </location>
</feature>
<feature type="region of interest" description="Disordered" evidence="1">
    <location>
        <begin position="68"/>
        <end position="107"/>
    </location>
</feature>
<dbReference type="EMBL" id="KN741258">
    <property type="protein sequence ID" value="KIH53418.1"/>
    <property type="molecule type" value="Genomic_DNA"/>
</dbReference>
<name>A0A0C2CAW0_9BILA</name>
<dbReference type="AlphaFoldDB" id="A0A0C2CAW0"/>
<keyword evidence="4" id="KW-1185">Reference proteome</keyword>
<proteinExistence type="predicted"/>
<sequence>MKAIFFAIGLLAISAVAFAEEEKKELTEGGREILNQLRELRKEEEDALAAIEDEKEKDLITTILEKEDDEADKLEETEESTRVKRAARRRHRRGGRRGAARRAHRRDLRAHPATYAMPFCAFICSRYSLDARLPQKTTSSQGS</sequence>
<feature type="chain" id="PRO_5002146636" evidence="2">
    <location>
        <begin position="20"/>
        <end position="143"/>
    </location>
</feature>
<gene>
    <name evidence="3" type="ORF">ANCDUO_16457</name>
</gene>
<evidence type="ECO:0000313" key="4">
    <source>
        <dbReference type="Proteomes" id="UP000054047"/>
    </source>
</evidence>
<dbReference type="Proteomes" id="UP000054047">
    <property type="component" value="Unassembled WGS sequence"/>
</dbReference>
<accession>A0A0C2CAW0</accession>
<protein>
    <submittedName>
        <fullName evidence="3">Uncharacterized protein</fullName>
    </submittedName>
</protein>
<dbReference type="OrthoDB" id="5874855at2759"/>
<organism evidence="3 4">
    <name type="scientific">Ancylostoma duodenale</name>
    <dbReference type="NCBI Taxonomy" id="51022"/>
    <lineage>
        <taxon>Eukaryota</taxon>
        <taxon>Metazoa</taxon>
        <taxon>Ecdysozoa</taxon>
        <taxon>Nematoda</taxon>
        <taxon>Chromadorea</taxon>
        <taxon>Rhabditida</taxon>
        <taxon>Rhabditina</taxon>
        <taxon>Rhabditomorpha</taxon>
        <taxon>Strongyloidea</taxon>
        <taxon>Ancylostomatidae</taxon>
        <taxon>Ancylostomatinae</taxon>
        <taxon>Ancylostoma</taxon>
    </lineage>
</organism>
<evidence type="ECO:0000256" key="1">
    <source>
        <dbReference type="SAM" id="MobiDB-lite"/>
    </source>
</evidence>
<feature type="compositionally biased region" description="Basic residues" evidence="1">
    <location>
        <begin position="83"/>
        <end position="107"/>
    </location>
</feature>
<evidence type="ECO:0000256" key="2">
    <source>
        <dbReference type="SAM" id="SignalP"/>
    </source>
</evidence>
<keyword evidence="2" id="KW-0732">Signal</keyword>
<reference evidence="3 4" key="1">
    <citation type="submission" date="2013-12" db="EMBL/GenBank/DDBJ databases">
        <title>Draft genome of the parsitic nematode Ancylostoma duodenale.</title>
        <authorList>
            <person name="Mitreva M."/>
        </authorList>
    </citation>
    <scope>NUCLEOTIDE SEQUENCE [LARGE SCALE GENOMIC DNA]</scope>
    <source>
        <strain evidence="3 4">Zhejiang</strain>
    </source>
</reference>
<feature type="compositionally biased region" description="Acidic residues" evidence="1">
    <location>
        <begin position="68"/>
        <end position="78"/>
    </location>
</feature>
<evidence type="ECO:0000313" key="3">
    <source>
        <dbReference type="EMBL" id="KIH53418.1"/>
    </source>
</evidence>